<keyword evidence="1" id="KW-0812">Transmembrane</keyword>
<dbReference type="EMBL" id="MG874701">
    <property type="protein sequence ID" value="QAB45128.1"/>
    <property type="molecule type" value="Genomic_DNA"/>
</dbReference>
<dbReference type="AlphaFoldDB" id="A0A410HY07"/>
<keyword evidence="1" id="KW-1133">Transmembrane helix</keyword>
<gene>
    <name evidence="6" type="primary">EMA-2</name>
</gene>
<accession>A0A410HY07</accession>
<evidence type="ECO:0000313" key="3">
    <source>
        <dbReference type="EMBL" id="QAB45126.1"/>
    </source>
</evidence>
<protein>
    <submittedName>
        <fullName evidence="6">Equine merozoite antigen-2</fullName>
    </submittedName>
</protein>
<dbReference type="EMBL" id="MG874704">
    <property type="protein sequence ID" value="QAB45131.1"/>
    <property type="molecule type" value="Genomic_DNA"/>
</dbReference>
<keyword evidence="2" id="KW-0732">Signal</keyword>
<evidence type="ECO:0000313" key="5">
    <source>
        <dbReference type="EMBL" id="QAB45128.1"/>
    </source>
</evidence>
<feature type="transmembrane region" description="Helical" evidence="1">
    <location>
        <begin position="255"/>
        <end position="273"/>
    </location>
</feature>
<feature type="signal peptide" evidence="2">
    <location>
        <begin position="1"/>
        <end position="22"/>
    </location>
</feature>
<keyword evidence="1" id="KW-0472">Membrane</keyword>
<dbReference type="EMBL" id="MG874702">
    <property type="protein sequence ID" value="QAB45129.1"/>
    <property type="molecule type" value="Genomic_DNA"/>
</dbReference>
<dbReference type="EMBL" id="MG874699">
    <property type="protein sequence ID" value="QAB45126.1"/>
    <property type="molecule type" value="Genomic_DNA"/>
</dbReference>
<dbReference type="EMBL" id="MG874700">
    <property type="protein sequence ID" value="QAB45127.1"/>
    <property type="molecule type" value="Genomic_DNA"/>
</dbReference>
<proteinExistence type="predicted"/>
<organism evidence="6">
    <name type="scientific">Theileria equi</name>
    <name type="common">Babesia equi</name>
    <dbReference type="NCBI Taxonomy" id="5872"/>
    <lineage>
        <taxon>Eukaryota</taxon>
        <taxon>Sar</taxon>
        <taxon>Alveolata</taxon>
        <taxon>Apicomplexa</taxon>
        <taxon>Aconoidasida</taxon>
        <taxon>Piroplasmida</taxon>
        <taxon>Theileriidae</taxon>
        <taxon>Theileria</taxon>
    </lineage>
</organism>
<dbReference type="VEuPathDB" id="PiroplasmaDB:BEWA_017320"/>
<evidence type="ECO:0000256" key="2">
    <source>
        <dbReference type="SAM" id="SignalP"/>
    </source>
</evidence>
<feature type="chain" id="PRO_5036348744" evidence="2">
    <location>
        <begin position="23"/>
        <end position="274"/>
    </location>
</feature>
<evidence type="ECO:0000313" key="6">
    <source>
        <dbReference type="EMBL" id="QAB45129.1"/>
    </source>
</evidence>
<name>A0A410HY07_THEEQ</name>
<dbReference type="InterPro" id="IPR003407">
    <property type="entry name" value="Merozoite_Agen"/>
</dbReference>
<dbReference type="Pfam" id="PF02488">
    <property type="entry name" value="EMA"/>
    <property type="match status" value="1"/>
</dbReference>
<evidence type="ECO:0000256" key="1">
    <source>
        <dbReference type="SAM" id="Phobius"/>
    </source>
</evidence>
<evidence type="ECO:0000313" key="7">
    <source>
        <dbReference type="EMBL" id="QAB45131.1"/>
    </source>
</evidence>
<keyword evidence="6" id="KW-0477">Merozoite</keyword>
<sequence length="274" mass="29667">MLSKSFAGVFTLAYLAVSGIFADEAPKVSGAVVTLGATTLDHITVDDTTAGKVVYTAHSGYAVEKVVDGDKVVKAFDLKVDAPRSVTTHLKEGKNYLTVCVVPALHLAFKKEGDAWVEMPLADLYEQVLFKGREEVVGDLDKHEDTALFGSEAFGSGKKHTFTATGKKISKVTFGDHVLVDGSYEVFLGLTVYAHGDKKVATVWYLYKPDARIKEIFFEKAGDSWVRVDVTAAAKILNGINPSFSADYKTQYDGFSVYGVFSAVAAVFAVALFY</sequence>
<evidence type="ECO:0000313" key="4">
    <source>
        <dbReference type="EMBL" id="QAB45127.1"/>
    </source>
</evidence>
<reference evidence="6" key="1">
    <citation type="submission" date="2018-01" db="EMBL/GenBank/DDBJ databases">
        <authorList>
            <person name="Kumar S."/>
            <person name="Dahiya R."/>
            <person name="Salar R.K."/>
            <person name="Maji C."/>
            <person name="Kumar R."/>
            <person name="Tripathi B.N."/>
        </authorList>
    </citation>
    <scope>NUCLEOTIDE SEQUENCE</scope>
    <source>
        <strain evidence="6">Guj_19</strain>
        <strain evidence="7">Guj_23</strain>
        <strain evidence="3">Raj_16</strain>
        <strain evidence="4">Raj_17</strain>
        <strain evidence="5">Raj_20</strain>
    </source>
</reference>